<evidence type="ECO:0000259" key="6">
    <source>
        <dbReference type="PROSITE" id="PS50234"/>
    </source>
</evidence>
<evidence type="ECO:0000256" key="4">
    <source>
        <dbReference type="ARBA" id="ARBA00023136"/>
    </source>
</evidence>
<dbReference type="Gene3D" id="3.40.50.410">
    <property type="entry name" value="von Willebrand factor, type A domain"/>
    <property type="match status" value="1"/>
</dbReference>
<dbReference type="AlphaFoldDB" id="A0A382CFX8"/>
<dbReference type="InterPro" id="IPR036465">
    <property type="entry name" value="vWFA_dom_sf"/>
</dbReference>
<protein>
    <recommendedName>
        <fullName evidence="6">VWFA domain-containing protein</fullName>
    </recommendedName>
</protein>
<dbReference type="PANTHER" id="PTHR22550">
    <property type="entry name" value="SPORE GERMINATION PROTEIN"/>
    <property type="match status" value="1"/>
</dbReference>
<evidence type="ECO:0000256" key="3">
    <source>
        <dbReference type="ARBA" id="ARBA00022989"/>
    </source>
</evidence>
<dbReference type="SUPFAM" id="SSF53300">
    <property type="entry name" value="vWA-like"/>
    <property type="match status" value="1"/>
</dbReference>
<dbReference type="InterPro" id="IPR011933">
    <property type="entry name" value="Double_TM_dom"/>
</dbReference>
<feature type="transmembrane region" description="Helical" evidence="5">
    <location>
        <begin position="6"/>
        <end position="23"/>
    </location>
</feature>
<name>A0A382CFX8_9ZZZZ</name>
<accession>A0A382CFX8</accession>
<dbReference type="InterPro" id="IPR033881">
    <property type="entry name" value="vWA_BatA_type"/>
</dbReference>
<evidence type="ECO:0000313" key="7">
    <source>
        <dbReference type="EMBL" id="SVB24207.1"/>
    </source>
</evidence>
<dbReference type="InterPro" id="IPR024163">
    <property type="entry name" value="Aerotolerance_reg_N"/>
</dbReference>
<dbReference type="PANTHER" id="PTHR22550:SF5">
    <property type="entry name" value="LEUCINE ZIPPER PROTEIN 4"/>
    <property type="match status" value="1"/>
</dbReference>
<evidence type="ECO:0000256" key="1">
    <source>
        <dbReference type="ARBA" id="ARBA00022475"/>
    </source>
</evidence>
<dbReference type="InterPro" id="IPR050768">
    <property type="entry name" value="UPF0353/GerABKA_families"/>
</dbReference>
<gene>
    <name evidence="7" type="ORF">METZ01_LOCUS177061</name>
</gene>
<dbReference type="Pfam" id="PF00092">
    <property type="entry name" value="VWA"/>
    <property type="match status" value="1"/>
</dbReference>
<dbReference type="InterPro" id="IPR002035">
    <property type="entry name" value="VWF_A"/>
</dbReference>
<feature type="domain" description="VWFA" evidence="6">
    <location>
        <begin position="89"/>
        <end position="283"/>
    </location>
</feature>
<evidence type="ECO:0000256" key="5">
    <source>
        <dbReference type="SAM" id="Phobius"/>
    </source>
</evidence>
<keyword evidence="2 5" id="KW-0812">Transmembrane</keyword>
<dbReference type="PROSITE" id="PS50234">
    <property type="entry name" value="VWFA"/>
    <property type="match status" value="1"/>
</dbReference>
<evidence type="ECO:0000256" key="2">
    <source>
        <dbReference type="ARBA" id="ARBA00022692"/>
    </source>
</evidence>
<proteinExistence type="predicted"/>
<dbReference type="NCBIfam" id="TIGR02226">
    <property type="entry name" value="two_anch"/>
    <property type="match status" value="1"/>
</dbReference>
<sequence>MEFGQPYYLLLILILPLLVLWYFKKGQNQEATIRFSNLDLISESVIRNGKMKNMFFIIGRLFIMLLIIFALARPRLSDTIRESKTEIVDILLVIDQSSSMLAQDFKPNRLEAAKEVAKKFIKDREGDRLGLIVFAGEPYIQCPLTRDINVLLEFTDEIEIIDQEHDGTAIGMAIANSINRLRESDTKSKTIILLSDGSNNQGELDPITAAGLAAKFDIKIYTVAAGTHGLAPYPVTDAWGRQVIQKVQVDVDEESLKEIAIITGGQFFRATDNKSLLKVYEDIDALERTEIEVKEYQNYTELYSWFTIPAAFASIFFLFFSRGIFHKLF</sequence>
<keyword evidence="4 5" id="KW-0472">Membrane</keyword>
<dbReference type="Pfam" id="PF07584">
    <property type="entry name" value="BatA"/>
    <property type="match status" value="1"/>
</dbReference>
<feature type="transmembrane region" description="Helical" evidence="5">
    <location>
        <begin position="302"/>
        <end position="320"/>
    </location>
</feature>
<dbReference type="EMBL" id="UINC01034021">
    <property type="protein sequence ID" value="SVB24207.1"/>
    <property type="molecule type" value="Genomic_DNA"/>
</dbReference>
<keyword evidence="1" id="KW-1003">Cell membrane</keyword>
<keyword evidence="3 5" id="KW-1133">Transmembrane helix</keyword>
<organism evidence="7">
    <name type="scientific">marine metagenome</name>
    <dbReference type="NCBI Taxonomy" id="408172"/>
    <lineage>
        <taxon>unclassified sequences</taxon>
        <taxon>metagenomes</taxon>
        <taxon>ecological metagenomes</taxon>
    </lineage>
</organism>
<feature type="transmembrane region" description="Helical" evidence="5">
    <location>
        <begin position="54"/>
        <end position="72"/>
    </location>
</feature>
<dbReference type="SMART" id="SM00327">
    <property type="entry name" value="VWA"/>
    <property type="match status" value="1"/>
</dbReference>
<dbReference type="CDD" id="cd01467">
    <property type="entry name" value="vWA_BatA_type"/>
    <property type="match status" value="1"/>
</dbReference>
<reference evidence="7" key="1">
    <citation type="submission" date="2018-05" db="EMBL/GenBank/DDBJ databases">
        <authorList>
            <person name="Lanie J.A."/>
            <person name="Ng W.-L."/>
            <person name="Kazmierczak K.M."/>
            <person name="Andrzejewski T.M."/>
            <person name="Davidsen T.M."/>
            <person name="Wayne K.J."/>
            <person name="Tettelin H."/>
            <person name="Glass J.I."/>
            <person name="Rusch D."/>
            <person name="Podicherti R."/>
            <person name="Tsui H.-C.T."/>
            <person name="Winkler M.E."/>
        </authorList>
    </citation>
    <scope>NUCLEOTIDE SEQUENCE</scope>
</reference>